<dbReference type="Pfam" id="PF10609">
    <property type="entry name" value="ParA"/>
    <property type="match status" value="1"/>
</dbReference>
<evidence type="ECO:0000256" key="3">
    <source>
        <dbReference type="ARBA" id="ARBA00022475"/>
    </source>
</evidence>
<evidence type="ECO:0000256" key="7">
    <source>
        <dbReference type="ARBA" id="ARBA00022989"/>
    </source>
</evidence>
<dbReference type="EMBL" id="BONR01000001">
    <property type="protein sequence ID" value="GIG53768.1"/>
    <property type="molecule type" value="Genomic_DNA"/>
</dbReference>
<evidence type="ECO:0000313" key="14">
    <source>
        <dbReference type="Proteomes" id="UP000652354"/>
    </source>
</evidence>
<dbReference type="InterPro" id="IPR005702">
    <property type="entry name" value="Wzc-like_C"/>
</dbReference>
<evidence type="ECO:0000256" key="6">
    <source>
        <dbReference type="ARBA" id="ARBA00022840"/>
    </source>
</evidence>
<dbReference type="RefSeq" id="WP_203653193.1">
    <property type="nucleotide sequence ID" value="NZ_BONR01000001.1"/>
</dbReference>
<dbReference type="Pfam" id="PF02706">
    <property type="entry name" value="Wzz"/>
    <property type="match status" value="1"/>
</dbReference>
<comment type="subcellular location">
    <subcellularLocation>
        <location evidence="1">Cell membrane</location>
        <topology evidence="1">Multi-pass membrane protein</topology>
    </subcellularLocation>
</comment>
<evidence type="ECO:0000256" key="2">
    <source>
        <dbReference type="ARBA" id="ARBA00006683"/>
    </source>
</evidence>
<keyword evidence="8 10" id="KW-0472">Membrane</keyword>
<dbReference type="Gene3D" id="3.40.50.300">
    <property type="entry name" value="P-loop containing nucleotide triphosphate hydrolases"/>
    <property type="match status" value="1"/>
</dbReference>
<sequence length="479" mass="50790">MELQDYAKVLRAHWIAIVAFTLAGAVLAFAWTLTQPRVYTANSSAIITTGVSQDLGQALVGDNYAKSRVKSYEDIATSRRVAEFAAEDLGLEASPQSLVSRVSVTNPLDTAVLRISADASTPEEAKDLAESWIEGMVVAVQLLENNADSVEQLPDEATSVVELQTLDSAVLPGAPSSPNVRLAVALGLMVGLALGVAYALVRGAVDRRLRTPADIEKEFDLPVLGALPFDKQISDTGAAARSTDFATTESVRELRTNLQFMDVDNPPRIIVVTSSLPGDGKSTVTIKLAEAIAESGQPVVLVDADLRRPRIAEYLGLVPGAGLTDVLVGRATLDEVLQEYGPTGRFHVLGAGTVPPNPSELLGSSTMRETLDALDSSALVLIDTPPLIPVTDAAILTARTDGALIVVRSGKTTIDLLDRALVSLDKVKGRALGVIVDGMARKGPDSHYYGYAYEYSERGKESPTTHRRHRSAPMGGGGN</sequence>
<dbReference type="AlphaFoldDB" id="A0A919Q3I8"/>
<feature type="domain" description="Tyrosine-protein kinase G-rich" evidence="12">
    <location>
        <begin position="151"/>
        <end position="203"/>
    </location>
</feature>
<dbReference type="InterPro" id="IPR003856">
    <property type="entry name" value="LPS_length_determ_N"/>
</dbReference>
<dbReference type="NCBIfam" id="TIGR01007">
    <property type="entry name" value="eps_fam"/>
    <property type="match status" value="1"/>
</dbReference>
<evidence type="ECO:0000256" key="4">
    <source>
        <dbReference type="ARBA" id="ARBA00022692"/>
    </source>
</evidence>
<dbReference type="InterPro" id="IPR050445">
    <property type="entry name" value="Bact_polysacc_biosynth/exp"/>
</dbReference>
<dbReference type="Proteomes" id="UP000652354">
    <property type="component" value="Unassembled WGS sequence"/>
</dbReference>
<reference evidence="13" key="1">
    <citation type="submission" date="2021-01" db="EMBL/GenBank/DDBJ databases">
        <title>Whole genome shotgun sequence of Demequina activiva NBRC 110675.</title>
        <authorList>
            <person name="Komaki H."/>
            <person name="Tamura T."/>
        </authorList>
    </citation>
    <scope>NUCLEOTIDE SEQUENCE</scope>
    <source>
        <strain evidence="13">NBRC 110675</strain>
    </source>
</reference>
<organism evidence="13 14">
    <name type="scientific">Demequina activiva</name>
    <dbReference type="NCBI Taxonomy" id="1582364"/>
    <lineage>
        <taxon>Bacteria</taxon>
        <taxon>Bacillati</taxon>
        <taxon>Actinomycetota</taxon>
        <taxon>Actinomycetes</taxon>
        <taxon>Micrococcales</taxon>
        <taxon>Demequinaceae</taxon>
        <taxon>Demequina</taxon>
    </lineage>
</organism>
<evidence type="ECO:0000256" key="5">
    <source>
        <dbReference type="ARBA" id="ARBA00022741"/>
    </source>
</evidence>
<feature type="transmembrane region" description="Helical" evidence="10">
    <location>
        <begin position="180"/>
        <end position="201"/>
    </location>
</feature>
<dbReference type="InterPro" id="IPR032807">
    <property type="entry name" value="GNVR"/>
</dbReference>
<dbReference type="InterPro" id="IPR027417">
    <property type="entry name" value="P-loop_NTPase"/>
</dbReference>
<feature type="region of interest" description="Disordered" evidence="9">
    <location>
        <begin position="457"/>
        <end position="479"/>
    </location>
</feature>
<dbReference type="GO" id="GO:0005886">
    <property type="term" value="C:plasma membrane"/>
    <property type="evidence" value="ECO:0007669"/>
    <property type="project" value="UniProtKB-SubCell"/>
</dbReference>
<feature type="transmembrane region" description="Helical" evidence="10">
    <location>
        <begin position="12"/>
        <end position="33"/>
    </location>
</feature>
<accession>A0A919Q3I8</accession>
<proteinExistence type="inferred from homology"/>
<evidence type="ECO:0000259" key="12">
    <source>
        <dbReference type="Pfam" id="PF13807"/>
    </source>
</evidence>
<protein>
    <submittedName>
        <fullName evidence="13">Chromosome partitioning protein</fullName>
    </submittedName>
</protein>
<keyword evidence="7 10" id="KW-1133">Transmembrane helix</keyword>
<dbReference type="PANTHER" id="PTHR32309:SF13">
    <property type="entry name" value="FERRIC ENTEROBACTIN TRANSPORT PROTEIN FEPE"/>
    <property type="match status" value="1"/>
</dbReference>
<evidence type="ECO:0000256" key="10">
    <source>
        <dbReference type="SAM" id="Phobius"/>
    </source>
</evidence>
<dbReference type="Pfam" id="PF13807">
    <property type="entry name" value="GNVR"/>
    <property type="match status" value="1"/>
</dbReference>
<keyword evidence="5" id="KW-0547">Nucleotide-binding</keyword>
<evidence type="ECO:0000259" key="11">
    <source>
        <dbReference type="Pfam" id="PF02706"/>
    </source>
</evidence>
<feature type="domain" description="Polysaccharide chain length determinant N-terminal" evidence="11">
    <location>
        <begin position="2"/>
        <end position="87"/>
    </location>
</feature>
<keyword evidence="3" id="KW-1003">Cell membrane</keyword>
<keyword evidence="4 10" id="KW-0812">Transmembrane</keyword>
<dbReference type="PANTHER" id="PTHR32309">
    <property type="entry name" value="TYROSINE-PROTEIN KINASE"/>
    <property type="match status" value="1"/>
</dbReference>
<dbReference type="SUPFAM" id="SSF52540">
    <property type="entry name" value="P-loop containing nucleoside triphosphate hydrolases"/>
    <property type="match status" value="1"/>
</dbReference>
<keyword evidence="14" id="KW-1185">Reference proteome</keyword>
<dbReference type="CDD" id="cd05387">
    <property type="entry name" value="BY-kinase"/>
    <property type="match status" value="1"/>
</dbReference>
<evidence type="ECO:0000256" key="8">
    <source>
        <dbReference type="ARBA" id="ARBA00023136"/>
    </source>
</evidence>
<gene>
    <name evidence="13" type="ORF">Dac01nite_05200</name>
</gene>
<evidence type="ECO:0000313" key="13">
    <source>
        <dbReference type="EMBL" id="GIG53768.1"/>
    </source>
</evidence>
<evidence type="ECO:0000256" key="9">
    <source>
        <dbReference type="SAM" id="MobiDB-lite"/>
    </source>
</evidence>
<dbReference type="InterPro" id="IPR033756">
    <property type="entry name" value="YlxH/NBP35"/>
</dbReference>
<dbReference type="GO" id="GO:0005524">
    <property type="term" value="F:ATP binding"/>
    <property type="evidence" value="ECO:0007669"/>
    <property type="project" value="UniProtKB-KW"/>
</dbReference>
<evidence type="ECO:0000256" key="1">
    <source>
        <dbReference type="ARBA" id="ARBA00004651"/>
    </source>
</evidence>
<name>A0A919Q3I8_9MICO</name>
<comment type="caution">
    <text evidence="13">The sequence shown here is derived from an EMBL/GenBank/DDBJ whole genome shotgun (WGS) entry which is preliminary data.</text>
</comment>
<comment type="similarity">
    <text evidence="2">Belongs to the CpsC/CapA family.</text>
</comment>
<keyword evidence="6" id="KW-0067">ATP-binding</keyword>